<dbReference type="Pfam" id="PF01370">
    <property type="entry name" value="Epimerase"/>
    <property type="match status" value="1"/>
</dbReference>
<dbReference type="PANTHER" id="PTHR43245">
    <property type="entry name" value="BIFUNCTIONAL POLYMYXIN RESISTANCE PROTEIN ARNA"/>
    <property type="match status" value="1"/>
</dbReference>
<dbReference type="SUPFAM" id="SSF51735">
    <property type="entry name" value="NAD(P)-binding Rossmann-fold domains"/>
    <property type="match status" value="1"/>
</dbReference>
<gene>
    <name evidence="2" type="ORF">J2Z40_003500</name>
</gene>
<feature type="domain" description="NAD-dependent epimerase/dehydratase" evidence="1">
    <location>
        <begin position="3"/>
        <end position="187"/>
    </location>
</feature>
<dbReference type="InterPro" id="IPR050177">
    <property type="entry name" value="Lipid_A_modif_metabolic_enz"/>
</dbReference>
<dbReference type="EC" id="5.1.3.2" evidence="2"/>
<dbReference type="CDD" id="cd05240">
    <property type="entry name" value="UDP_G4E_3_SDR_e"/>
    <property type="match status" value="1"/>
</dbReference>
<organism evidence="2 3">
    <name type="scientific">Cytobacillus eiseniae</name>
    <dbReference type="NCBI Taxonomy" id="762947"/>
    <lineage>
        <taxon>Bacteria</taxon>
        <taxon>Bacillati</taxon>
        <taxon>Bacillota</taxon>
        <taxon>Bacilli</taxon>
        <taxon>Bacillales</taxon>
        <taxon>Bacillaceae</taxon>
        <taxon>Cytobacillus</taxon>
    </lineage>
</organism>
<comment type="caution">
    <text evidence="2">The sequence shown here is derived from an EMBL/GenBank/DDBJ whole genome shotgun (WGS) entry which is preliminary data.</text>
</comment>
<dbReference type="EMBL" id="JAGIKZ010000029">
    <property type="protein sequence ID" value="MBP2242918.1"/>
    <property type="molecule type" value="Genomic_DNA"/>
</dbReference>
<evidence type="ECO:0000313" key="3">
    <source>
        <dbReference type="Proteomes" id="UP001519293"/>
    </source>
</evidence>
<reference evidence="2 3" key="1">
    <citation type="submission" date="2021-03" db="EMBL/GenBank/DDBJ databases">
        <title>Genomic Encyclopedia of Type Strains, Phase IV (KMG-IV): sequencing the most valuable type-strain genomes for metagenomic binning, comparative biology and taxonomic classification.</title>
        <authorList>
            <person name="Goeker M."/>
        </authorList>
    </citation>
    <scope>NUCLEOTIDE SEQUENCE [LARGE SCALE GENOMIC DNA]</scope>
    <source>
        <strain evidence="2 3">DSM 26675</strain>
    </source>
</reference>
<keyword evidence="3" id="KW-1185">Reference proteome</keyword>
<evidence type="ECO:0000313" key="2">
    <source>
        <dbReference type="EMBL" id="MBP2242918.1"/>
    </source>
</evidence>
<dbReference type="RefSeq" id="WP_066391961.1">
    <property type="nucleotide sequence ID" value="NZ_JAGIKZ010000029.1"/>
</dbReference>
<name>A0ABS4RJF5_9BACI</name>
<proteinExistence type="predicted"/>
<evidence type="ECO:0000259" key="1">
    <source>
        <dbReference type="Pfam" id="PF01370"/>
    </source>
</evidence>
<accession>A0ABS4RJF5</accession>
<sequence length="328" mass="37162">MNILITGAAGYLGSNLLERLVELNRDREEKLMIIAADIREPAVKDACVQFVHLDVRSPDMSDVMKQYSIETVVHLASIVTPGKKSNREFEYSVDVIGSENVLRACVEHRVKRFVVTSSGAAYGYYSDNAEWIKEDHPIRGNEEFAYSYHKRLVEELLATYRKEYPELEQVIFRVGTILGDSTKNQITALFEKKRVLGISDSKSPFVFIWDQDVVECLIQGIFGSKVGIFNVAGDGALTIDEIAEILGKRVLRIPAGLVAGMLFILKRLSLTQYGEEQVNFLRYRPVLDNHQLKTVFGYTPRLTSKEVFQYFLEKRKEADAVPLAKKGQ</sequence>
<dbReference type="Gene3D" id="3.40.50.720">
    <property type="entry name" value="NAD(P)-binding Rossmann-like Domain"/>
    <property type="match status" value="1"/>
</dbReference>
<protein>
    <submittedName>
        <fullName evidence="2">UDP-glucose 4-epimerase</fullName>
        <ecNumber evidence="2">5.1.3.2</ecNumber>
    </submittedName>
</protein>
<dbReference type="InterPro" id="IPR036291">
    <property type="entry name" value="NAD(P)-bd_dom_sf"/>
</dbReference>
<dbReference type="GO" id="GO:0003978">
    <property type="term" value="F:UDP-glucose 4-epimerase activity"/>
    <property type="evidence" value="ECO:0007669"/>
    <property type="project" value="UniProtKB-EC"/>
</dbReference>
<dbReference type="InterPro" id="IPR001509">
    <property type="entry name" value="Epimerase_deHydtase"/>
</dbReference>
<dbReference type="Proteomes" id="UP001519293">
    <property type="component" value="Unassembled WGS sequence"/>
</dbReference>
<keyword evidence="2" id="KW-0413">Isomerase</keyword>